<comment type="caution">
    <text evidence="3">The sequence shown here is derived from an EMBL/GenBank/DDBJ whole genome shotgun (WGS) entry which is preliminary data.</text>
</comment>
<feature type="repeat" description="PPR" evidence="2">
    <location>
        <begin position="401"/>
        <end position="435"/>
    </location>
</feature>
<dbReference type="Pfam" id="PF13812">
    <property type="entry name" value="PPR_3"/>
    <property type="match status" value="1"/>
</dbReference>
<dbReference type="InterPro" id="IPR046848">
    <property type="entry name" value="E_motif"/>
</dbReference>
<name>A0AAV7F786_ARIFI</name>
<dbReference type="PROSITE" id="PS51375">
    <property type="entry name" value="PPR"/>
    <property type="match status" value="3"/>
</dbReference>
<evidence type="ECO:0000256" key="2">
    <source>
        <dbReference type="PROSITE-ProRule" id="PRU00708"/>
    </source>
</evidence>
<dbReference type="PANTHER" id="PTHR47926">
    <property type="entry name" value="PENTATRICOPEPTIDE REPEAT-CONTAINING PROTEIN"/>
    <property type="match status" value="1"/>
</dbReference>
<dbReference type="Gene3D" id="1.25.40.10">
    <property type="entry name" value="Tetratricopeptide repeat domain"/>
    <property type="match status" value="2"/>
</dbReference>
<dbReference type="NCBIfam" id="TIGR00756">
    <property type="entry name" value="PPR"/>
    <property type="match status" value="1"/>
</dbReference>
<organism evidence="3 4">
    <name type="scientific">Aristolochia fimbriata</name>
    <name type="common">White veined hardy Dutchman's pipe vine</name>
    <dbReference type="NCBI Taxonomy" id="158543"/>
    <lineage>
        <taxon>Eukaryota</taxon>
        <taxon>Viridiplantae</taxon>
        <taxon>Streptophyta</taxon>
        <taxon>Embryophyta</taxon>
        <taxon>Tracheophyta</taxon>
        <taxon>Spermatophyta</taxon>
        <taxon>Magnoliopsida</taxon>
        <taxon>Magnoliidae</taxon>
        <taxon>Piperales</taxon>
        <taxon>Aristolochiaceae</taxon>
        <taxon>Aristolochia</taxon>
    </lineage>
</organism>
<proteinExistence type="predicted"/>
<gene>
    <name evidence="3" type="ORF">H6P81_000370</name>
</gene>
<evidence type="ECO:0000313" key="3">
    <source>
        <dbReference type="EMBL" id="KAG9455862.1"/>
    </source>
</evidence>
<dbReference type="GO" id="GO:0003723">
    <property type="term" value="F:RNA binding"/>
    <property type="evidence" value="ECO:0007669"/>
    <property type="project" value="InterPro"/>
</dbReference>
<feature type="repeat" description="PPR" evidence="2">
    <location>
        <begin position="162"/>
        <end position="197"/>
    </location>
</feature>
<sequence length="525" mass="59081">MSCCFGLVTWIYGLRPYLLRNDDGILVGENMLLCDDSSMICSFKKKNLDMKCWWTSVTLMKKQRGCIHNQRNVEAFRYFKHLLRNGREGERLVPDSYTLSSLLSSSDCIKNNLSTGEQLHGYAVKAGIISGVSVGNALITLYASRGRTLESKLVFRSMLQHNVVSWTALISGYAQNISDNEEAVKLFVQMVREERPNQFTWASIFSVCGNSAWLMQGICFIPLALKMGFLSFLHVQNSLVGFFADCGCLEEAKVTFDAIVMPDVVSWNSLLKGCSQQGLGDKALHVFEEMCNKGLKPDSITFLLVLSACSHSGKTSQGLDLYRKMEEDYNIEPRTEHVSCIVNLLGRAGQIHKAVGFILNVHCELGSSVWRTLLGACRAHGVSQELAELAATELLRLEPHDAEAFIVLSHIYAASGKWDKVRHLRQKMKQKGVEKETGFSLIEVNRRVHKFAAADWAHPDIHEIVTKVIELTDNCKEEAVWVAKVPLKIRRGFDLQSMSVKVYRLTCQMNESFVVYILVVLYDQL</sequence>
<protein>
    <recommendedName>
        <fullName evidence="5">Pentatricopeptide repeat-containing protein</fullName>
    </recommendedName>
</protein>
<dbReference type="InterPro" id="IPR002885">
    <property type="entry name" value="PPR_rpt"/>
</dbReference>
<dbReference type="AlphaFoldDB" id="A0AAV7F786"/>
<dbReference type="GO" id="GO:0009451">
    <property type="term" value="P:RNA modification"/>
    <property type="evidence" value="ECO:0007669"/>
    <property type="project" value="InterPro"/>
</dbReference>
<accession>A0AAV7F786</accession>
<keyword evidence="4" id="KW-1185">Reference proteome</keyword>
<dbReference type="Proteomes" id="UP000825729">
    <property type="component" value="Unassembled WGS sequence"/>
</dbReference>
<evidence type="ECO:0008006" key="5">
    <source>
        <dbReference type="Google" id="ProtNLM"/>
    </source>
</evidence>
<feature type="repeat" description="PPR" evidence="2">
    <location>
        <begin position="263"/>
        <end position="297"/>
    </location>
</feature>
<dbReference type="EMBL" id="JAINDJ010000002">
    <property type="protein sequence ID" value="KAG9455862.1"/>
    <property type="molecule type" value="Genomic_DNA"/>
</dbReference>
<keyword evidence="1" id="KW-0677">Repeat</keyword>
<reference evidence="3 4" key="1">
    <citation type="submission" date="2021-07" db="EMBL/GenBank/DDBJ databases">
        <title>The Aristolochia fimbriata genome: insights into angiosperm evolution, floral development and chemical biosynthesis.</title>
        <authorList>
            <person name="Jiao Y."/>
        </authorList>
    </citation>
    <scope>NUCLEOTIDE SEQUENCE [LARGE SCALE GENOMIC DNA]</scope>
    <source>
        <strain evidence="3">IBCAS-2021</strain>
        <tissue evidence="3">Leaf</tissue>
    </source>
</reference>
<evidence type="ECO:0000313" key="4">
    <source>
        <dbReference type="Proteomes" id="UP000825729"/>
    </source>
</evidence>
<dbReference type="InterPro" id="IPR011990">
    <property type="entry name" value="TPR-like_helical_dom_sf"/>
</dbReference>
<dbReference type="FunFam" id="1.25.40.10:FF:000090">
    <property type="entry name" value="Pentatricopeptide repeat-containing protein, chloroplastic"/>
    <property type="match status" value="1"/>
</dbReference>
<dbReference type="Pfam" id="PF20431">
    <property type="entry name" value="E_motif"/>
    <property type="match status" value="1"/>
</dbReference>
<dbReference type="InterPro" id="IPR046960">
    <property type="entry name" value="PPR_At4g14850-like_plant"/>
</dbReference>
<evidence type="ECO:0000256" key="1">
    <source>
        <dbReference type="ARBA" id="ARBA00022737"/>
    </source>
</evidence>
<dbReference type="Pfam" id="PF13041">
    <property type="entry name" value="PPR_2"/>
    <property type="match status" value="1"/>
</dbReference>